<comment type="caution">
    <text evidence="2">The sequence shown here is derived from an EMBL/GenBank/DDBJ whole genome shotgun (WGS) entry which is preliminary data.</text>
</comment>
<evidence type="ECO:0000313" key="3">
    <source>
        <dbReference type="Proteomes" id="UP000827986"/>
    </source>
</evidence>
<protein>
    <submittedName>
        <fullName evidence="2">Uncharacterized protein</fullName>
    </submittedName>
</protein>
<evidence type="ECO:0000256" key="1">
    <source>
        <dbReference type="SAM" id="MobiDB-lite"/>
    </source>
</evidence>
<gene>
    <name evidence="2" type="ORF">KIL84_000009</name>
</gene>
<accession>A0A9D4B204</accession>
<evidence type="ECO:0000313" key="2">
    <source>
        <dbReference type="EMBL" id="KAH1178678.1"/>
    </source>
</evidence>
<organism evidence="2 3">
    <name type="scientific">Mauremys mutica</name>
    <name type="common">yellowpond turtle</name>
    <dbReference type="NCBI Taxonomy" id="74926"/>
    <lineage>
        <taxon>Eukaryota</taxon>
        <taxon>Metazoa</taxon>
        <taxon>Chordata</taxon>
        <taxon>Craniata</taxon>
        <taxon>Vertebrata</taxon>
        <taxon>Euteleostomi</taxon>
        <taxon>Archelosauria</taxon>
        <taxon>Testudinata</taxon>
        <taxon>Testudines</taxon>
        <taxon>Cryptodira</taxon>
        <taxon>Durocryptodira</taxon>
        <taxon>Testudinoidea</taxon>
        <taxon>Geoemydidae</taxon>
        <taxon>Geoemydinae</taxon>
        <taxon>Mauremys</taxon>
    </lineage>
</organism>
<dbReference type="EMBL" id="JAHDVG010000473">
    <property type="protein sequence ID" value="KAH1178678.1"/>
    <property type="molecule type" value="Genomic_DNA"/>
</dbReference>
<proteinExistence type="predicted"/>
<dbReference type="Proteomes" id="UP000827986">
    <property type="component" value="Unassembled WGS sequence"/>
</dbReference>
<reference evidence="2" key="1">
    <citation type="submission" date="2021-09" db="EMBL/GenBank/DDBJ databases">
        <title>The genome of Mauremys mutica provides insights into the evolution of semi-aquatic lifestyle.</title>
        <authorList>
            <person name="Gong S."/>
            <person name="Gao Y."/>
        </authorList>
    </citation>
    <scope>NUCLEOTIDE SEQUENCE</scope>
    <source>
        <strain evidence="2">MM-2020</strain>
        <tissue evidence="2">Muscle</tissue>
    </source>
</reference>
<sequence>MLCDDSPQKALVCSACSQGSAQPFLSGNMQQPAAQTGLGLSVIGGARHTGDTTSLRPDSYLDAVNNQPWYKRGQQLVLCLLGLGGTRLPAGSQQCAKEGLPSGEGPRR</sequence>
<dbReference type="AlphaFoldDB" id="A0A9D4B204"/>
<feature type="region of interest" description="Disordered" evidence="1">
    <location>
        <begin position="87"/>
        <end position="108"/>
    </location>
</feature>
<name>A0A9D4B204_9SAUR</name>
<keyword evidence="3" id="KW-1185">Reference proteome</keyword>